<accession>A0ABN8PBX7</accession>
<dbReference type="Gene3D" id="3.40.50.300">
    <property type="entry name" value="P-loop containing nucleotide triphosphate hydrolases"/>
    <property type="match status" value="1"/>
</dbReference>
<name>A0ABN8PBX7_9CNID</name>
<sequence>MTIRRIRAKRFLKKLPFLLFLLAVSWTGVYLLGATAQDKEEIQASHKYDQRVFQAGPQQNIEYKVSNAAKKNLIVVSHGRSGSSLMGDIFNHHPSVFYMYEPLQTVERIHQRFFGNVAGYTESSEYGRLADKYLNGLLRCKFDQPNVLEDLETYYRKQKHPRVSSAIASPPLCPYYPTDPEWDPKLCPPMTSESLAGTCRDNYDLTVLKILISRIPKNTIETILNACSASDVDCKILFLMRDPRAVIPSSQSFGFFTNKGDVAKRGLRQYSYWRCKETEDNLDIIRKLPQSLRNRIKLQRYEDLAFDPLKALSGLYDFAGLSMLENVRTWLNETTRQDRRNCNEMDGEPATCTKDDAWIAANRWRWLVNPHDLEIIEHYCRDVMRLMGYRFVDKSYELLAERHVPLFTDNYEAKQWFSPQ</sequence>
<evidence type="ECO:0000313" key="3">
    <source>
        <dbReference type="Proteomes" id="UP001159427"/>
    </source>
</evidence>
<organism evidence="2 3">
    <name type="scientific">Porites evermanni</name>
    <dbReference type="NCBI Taxonomy" id="104178"/>
    <lineage>
        <taxon>Eukaryota</taxon>
        <taxon>Metazoa</taxon>
        <taxon>Cnidaria</taxon>
        <taxon>Anthozoa</taxon>
        <taxon>Hexacorallia</taxon>
        <taxon>Scleractinia</taxon>
        <taxon>Fungiina</taxon>
        <taxon>Poritidae</taxon>
        <taxon>Porites</taxon>
    </lineage>
</organism>
<reference evidence="2 3" key="1">
    <citation type="submission" date="2022-05" db="EMBL/GenBank/DDBJ databases">
        <authorList>
            <consortium name="Genoscope - CEA"/>
            <person name="William W."/>
        </authorList>
    </citation>
    <scope>NUCLEOTIDE SEQUENCE [LARGE SCALE GENOMIC DNA]</scope>
</reference>
<dbReference type="EMBL" id="CALNXI010000804">
    <property type="protein sequence ID" value="CAH3140631.1"/>
    <property type="molecule type" value="Genomic_DNA"/>
</dbReference>
<proteinExistence type="predicted"/>
<dbReference type="Proteomes" id="UP001159427">
    <property type="component" value="Unassembled WGS sequence"/>
</dbReference>
<feature type="domain" description="Sulfotransferase" evidence="1">
    <location>
        <begin position="229"/>
        <end position="343"/>
    </location>
</feature>
<dbReference type="PANTHER" id="PTHR10704">
    <property type="entry name" value="CARBOHYDRATE SULFOTRANSFERASE"/>
    <property type="match status" value="1"/>
</dbReference>
<dbReference type="PANTHER" id="PTHR10704:SF44">
    <property type="entry name" value="LD35051P-RELATED"/>
    <property type="match status" value="1"/>
</dbReference>
<gene>
    <name evidence="2" type="ORF">PEVE_00041871</name>
</gene>
<protein>
    <recommendedName>
        <fullName evidence="1">Sulfotransferase domain-containing protein</fullName>
    </recommendedName>
</protein>
<comment type="caution">
    <text evidence="2">The sequence shown here is derived from an EMBL/GenBank/DDBJ whole genome shotgun (WGS) entry which is preliminary data.</text>
</comment>
<keyword evidence="3" id="KW-1185">Reference proteome</keyword>
<evidence type="ECO:0000259" key="1">
    <source>
        <dbReference type="Pfam" id="PF00685"/>
    </source>
</evidence>
<dbReference type="InterPro" id="IPR051135">
    <property type="entry name" value="Gal/GlcNAc/GalNAc_ST"/>
</dbReference>
<dbReference type="SUPFAM" id="SSF52540">
    <property type="entry name" value="P-loop containing nucleoside triphosphate hydrolases"/>
    <property type="match status" value="1"/>
</dbReference>
<evidence type="ECO:0000313" key="2">
    <source>
        <dbReference type="EMBL" id="CAH3140631.1"/>
    </source>
</evidence>
<dbReference type="InterPro" id="IPR027417">
    <property type="entry name" value="P-loop_NTPase"/>
</dbReference>
<dbReference type="Pfam" id="PF00685">
    <property type="entry name" value="Sulfotransfer_1"/>
    <property type="match status" value="1"/>
</dbReference>
<dbReference type="InterPro" id="IPR000863">
    <property type="entry name" value="Sulfotransferase_dom"/>
</dbReference>